<dbReference type="InterPro" id="IPR050473">
    <property type="entry name" value="A2M/Complement_sys"/>
</dbReference>
<dbReference type="PANTHER" id="PTHR11412">
    <property type="entry name" value="MACROGLOBULIN / COMPLEMENT"/>
    <property type="match status" value="1"/>
</dbReference>
<keyword evidence="1" id="KW-0732">Signal</keyword>
<reference evidence="2" key="1">
    <citation type="submission" date="2025-08" db="UniProtKB">
        <authorList>
            <consortium name="Ensembl"/>
        </authorList>
    </citation>
    <scope>IDENTIFICATION</scope>
</reference>
<organism evidence="2 3">
    <name type="scientific">Accipiter nisus</name>
    <name type="common">Eurasian sparrowhawk</name>
    <dbReference type="NCBI Taxonomy" id="211598"/>
    <lineage>
        <taxon>Eukaryota</taxon>
        <taxon>Metazoa</taxon>
        <taxon>Chordata</taxon>
        <taxon>Craniata</taxon>
        <taxon>Vertebrata</taxon>
        <taxon>Euteleostomi</taxon>
        <taxon>Archelosauria</taxon>
        <taxon>Archosauria</taxon>
        <taxon>Dinosauria</taxon>
        <taxon>Saurischia</taxon>
        <taxon>Theropoda</taxon>
        <taxon>Coelurosauria</taxon>
        <taxon>Aves</taxon>
        <taxon>Neognathae</taxon>
        <taxon>Neoaves</taxon>
        <taxon>Telluraves</taxon>
        <taxon>Accipitrimorphae</taxon>
        <taxon>Accipitriformes</taxon>
        <taxon>Accipitridae</taxon>
        <taxon>Accipitrinae</taxon>
        <taxon>Accipiter</taxon>
    </lineage>
</organism>
<feature type="chain" id="PRO_5045274677" evidence="1">
    <location>
        <begin position="26"/>
        <end position="192"/>
    </location>
</feature>
<reference evidence="2" key="2">
    <citation type="submission" date="2025-09" db="UniProtKB">
        <authorList>
            <consortium name="Ensembl"/>
        </authorList>
    </citation>
    <scope>IDENTIFICATION</scope>
</reference>
<keyword evidence="3" id="KW-1185">Reference proteome</keyword>
<proteinExistence type="predicted"/>
<dbReference type="PANTHER" id="PTHR11412:SF185">
    <property type="entry name" value="ALPHA-2-MACROGLOBULIN-LIKE PROTEIN 1"/>
    <property type="match status" value="1"/>
</dbReference>
<evidence type="ECO:0000313" key="2">
    <source>
        <dbReference type="Ensembl" id="ENSANIP00000024564.1"/>
    </source>
</evidence>
<accession>A0A8B9NLC8</accession>
<dbReference type="Gene3D" id="2.60.40.1930">
    <property type="match status" value="2"/>
</dbReference>
<evidence type="ECO:0000313" key="3">
    <source>
        <dbReference type="Proteomes" id="UP000694541"/>
    </source>
</evidence>
<feature type="signal peptide" evidence="1">
    <location>
        <begin position="1"/>
        <end position="25"/>
    </location>
</feature>
<name>A0A8B9NLC8_9AVES</name>
<sequence length="192" mass="21494">MSVPAQAMGAPVLLLALTLFPVAAAASLEPHYMVVFPAVIHHSQQEKLYIHLSSLTEAVHLAVTLQTTQNHTLVEQDVEKPGIFQCITFQVSVPEVVAFLHVLIHSGDNVLFEGRKKVLVKPQKNVILVETDKGLYKPGETVKFRIVNIDEDLKVIKNEVSVTLCFSRSRRLSIRHIERLMKKTSPFMPVKP</sequence>
<evidence type="ECO:0000256" key="1">
    <source>
        <dbReference type="SAM" id="SignalP"/>
    </source>
</evidence>
<dbReference type="Proteomes" id="UP000694541">
    <property type="component" value="Unplaced"/>
</dbReference>
<dbReference type="AlphaFoldDB" id="A0A8B9NLC8"/>
<protein>
    <submittedName>
        <fullName evidence="2">Uncharacterized protein</fullName>
    </submittedName>
</protein>
<dbReference type="Ensembl" id="ENSANIT00000025386.1">
    <property type="protein sequence ID" value="ENSANIP00000024564.1"/>
    <property type="gene ID" value="ENSANIG00000016611.1"/>
</dbReference>